<keyword evidence="2" id="KW-1185">Reference proteome</keyword>
<dbReference type="GO" id="GO:0050797">
    <property type="term" value="F:thymidylate synthase (FAD) activity"/>
    <property type="evidence" value="ECO:0007669"/>
    <property type="project" value="InterPro"/>
</dbReference>
<name>A0A1J0GVX7_9CAUD</name>
<dbReference type="EMBL" id="KX925554">
    <property type="protein sequence ID" value="APC46326.1"/>
    <property type="molecule type" value="Genomic_DNA"/>
</dbReference>
<dbReference type="Pfam" id="PF02511">
    <property type="entry name" value="Thy1"/>
    <property type="match status" value="1"/>
</dbReference>
<dbReference type="HAMAP" id="MF_01408">
    <property type="entry name" value="ThyX"/>
    <property type="match status" value="1"/>
</dbReference>
<protein>
    <submittedName>
        <fullName evidence="1">Thymidylate synthase</fullName>
    </submittedName>
</protein>
<dbReference type="GO" id="GO:0050660">
    <property type="term" value="F:flavin adenine dinucleotide binding"/>
    <property type="evidence" value="ECO:0007669"/>
    <property type="project" value="InterPro"/>
</dbReference>
<dbReference type="GO" id="GO:0070402">
    <property type="term" value="F:NADPH binding"/>
    <property type="evidence" value="ECO:0007669"/>
    <property type="project" value="TreeGrafter"/>
</dbReference>
<dbReference type="CDD" id="cd20175">
    <property type="entry name" value="ThyX"/>
    <property type="match status" value="1"/>
</dbReference>
<dbReference type="Gene3D" id="3.30.1360.170">
    <property type="match status" value="1"/>
</dbReference>
<accession>A0A1J0GVX7</accession>
<evidence type="ECO:0000313" key="2">
    <source>
        <dbReference type="Proteomes" id="UP000224898"/>
    </source>
</evidence>
<dbReference type="GO" id="GO:0006231">
    <property type="term" value="P:dTMP biosynthetic process"/>
    <property type="evidence" value="ECO:0007669"/>
    <property type="project" value="InterPro"/>
</dbReference>
<dbReference type="KEGG" id="vg:55601478"/>
<dbReference type="GeneID" id="55601478"/>
<sequence length="229" mass="25949">MKVTLLASTDFYQIPDSVMGTAFEDFYLLSPDALMNDADTLCHFAGRSCYQAWDMPNEKTRTNSGYMNNIINQGHFSVLEHATATFYIEGVSRNLTHELIRHRHLSYSELSQRYIDMENAQQVIPPAMGGGMKPLAGAIKATYRLTVDSLLGLGKKRKQAREAARYDLPGGTETRIVVTGNMRAWRDMLYKRYSVHADAEIQELAKELLNQLKLIAPACFQDFPEEPFE</sequence>
<dbReference type="InterPro" id="IPR036098">
    <property type="entry name" value="Thymidylate_synthase_ThyX_sf"/>
</dbReference>
<dbReference type="NCBIfam" id="TIGR02170">
    <property type="entry name" value="thyX"/>
    <property type="match status" value="1"/>
</dbReference>
<dbReference type="Proteomes" id="UP000224898">
    <property type="component" value="Segment"/>
</dbReference>
<organism evidence="1 2">
    <name type="scientific">Streptomyces phage BRock</name>
    <dbReference type="NCBI Taxonomy" id="1913591"/>
    <lineage>
        <taxon>Viruses</taxon>
        <taxon>Duplodnaviria</taxon>
        <taxon>Heunggongvirae</taxon>
        <taxon>Uroviricota</taxon>
        <taxon>Caudoviricetes</taxon>
        <taxon>Borockvirus</taxon>
        <taxon>Borockvirus brock</taxon>
    </lineage>
</organism>
<dbReference type="PROSITE" id="PS51331">
    <property type="entry name" value="THYX"/>
    <property type="match status" value="1"/>
</dbReference>
<evidence type="ECO:0000313" key="1">
    <source>
        <dbReference type="EMBL" id="APC46326.1"/>
    </source>
</evidence>
<dbReference type="PANTHER" id="PTHR34934">
    <property type="entry name" value="FLAVIN-DEPENDENT THYMIDYLATE SYNTHASE"/>
    <property type="match status" value="1"/>
</dbReference>
<proteinExistence type="inferred from homology"/>
<dbReference type="InterPro" id="IPR003669">
    <property type="entry name" value="Thymidylate_synthase_ThyX"/>
</dbReference>
<dbReference type="PANTHER" id="PTHR34934:SF1">
    <property type="entry name" value="FLAVIN-DEPENDENT THYMIDYLATE SYNTHASE"/>
    <property type="match status" value="1"/>
</dbReference>
<dbReference type="GO" id="GO:0004799">
    <property type="term" value="F:thymidylate synthase activity"/>
    <property type="evidence" value="ECO:0007669"/>
    <property type="project" value="TreeGrafter"/>
</dbReference>
<reference evidence="1 2" key="1">
    <citation type="submission" date="2016-09" db="EMBL/GenBank/DDBJ databases">
        <title>Complete Genome Sequence of Streptomyces 5a phage BRock.</title>
        <authorList>
            <person name="Crossman A."/>
            <person name="Baron S."/>
            <person name="Jamdagni P."/>
            <person name="Khatri P."/>
            <person name="Sharma D."/>
            <person name="Pandey M."/>
            <person name="Goyal S."/>
            <person name="Kumar S."/>
            <person name="Phogat A."/>
            <person name="Chawla G."/>
            <person name="Pasricha M."/>
            <person name="Gupta K."/>
            <person name="Bazzad D."/>
            <person name="Aggarwal V."/>
            <person name="Poughat A."/>
            <person name="Singh K."/>
            <person name="Rana P."/>
            <person name="Gautam R."/>
            <person name="Sharma V."/>
            <person name="Tyagi D."/>
            <person name="Shahi A."/>
            <person name="Jangra N."/>
            <person name="Malik M."/>
            <person name="Sidhu P.K."/>
            <person name="Malik S."/>
            <person name="Ghalyan Y."/>
            <person name="Sharma S.S."/>
            <person name="Malik A."/>
            <person name="Chuttani R."/>
            <person name="Bamal N."/>
            <person name="Bhadula D."/>
            <person name="Batra A."/>
            <person name="Temple L."/>
            <person name="Nehra K."/>
        </authorList>
    </citation>
    <scope>NUCLEOTIDE SEQUENCE [LARGE SCALE GENOMIC DNA]</scope>
</reference>
<dbReference type="RefSeq" id="YP_009831789.1">
    <property type="nucleotide sequence ID" value="NC_048650.1"/>
</dbReference>
<dbReference type="SUPFAM" id="SSF69796">
    <property type="entry name" value="Thymidylate synthase-complementing protein Thy1"/>
    <property type="match status" value="1"/>
</dbReference>